<dbReference type="GO" id="GO:0006508">
    <property type="term" value="P:proteolysis"/>
    <property type="evidence" value="ECO:0007669"/>
    <property type="project" value="InterPro"/>
</dbReference>
<accession>A0AB39MRC2</accession>
<name>A0AB39MRC2_9ACTN</name>
<keyword evidence="2" id="KW-1133">Transmembrane helix</keyword>
<feature type="transmembrane region" description="Helical" evidence="2">
    <location>
        <begin position="362"/>
        <end position="387"/>
    </location>
</feature>
<keyword evidence="2" id="KW-0472">Membrane</keyword>
<protein>
    <submittedName>
        <fullName evidence="4">M20/M25/M40 family metallo-hydrolase</fullName>
    </submittedName>
</protein>
<feature type="transmembrane region" description="Helical" evidence="2">
    <location>
        <begin position="331"/>
        <end position="350"/>
    </location>
</feature>
<sequence>MSRFKRLPPARLGTLLLMLGLVVFAALALIPLRGPSPAGSGAPVGQFSAGRAEPYIERIAAEPRPMGSVANAEVREYLVERFRALGLRAEVERTTAADSYPDHASVAGRAANIRATLPGTEGKGRVLIVAHYDSVFTGPGATDDGMGVATVLETARALKSGPAPRNTVEFLLTDGEEPGSIGAKAFTDSPSAGDPKHTVILNLEARGTTGPVVMFETGKDNSAFLSALSDRTPFVTSMSDEIYRLLPNDTDLSVFKKAGFTGMNFAVVGGSARYDTELDNLSAQRQGTLQDMGSTVLAATRHLAGRDIAPPGAGSSTYFTVFGLLVSYPQWLGPVLAALAAVAIAVVLWLARRRGVLRLRGLALVAGTLPLPLIGSAALGYLGWTVLVMIRPHYAAFAFGDPYRPGPAVAGLVVLTLAACLCWLLWMRRRTDAFAVSAGALCWFAVLALVTAVVMPGASYLFVWPALFGAAGLAVGPRLAEKSPWLAPALCAAALPAIVLFVPLLAILFPTIGLAFVSAALVIVALLLLPMLPALLPLPRRRAVPVTVAVVALLGTALVGVGGARDGVDGRHPAQVALFYVQDADTGTASWYSGADSAQPWVSRYTHGAKSPAEKDVPALIGPGGYRKGPARGGSTSLPEAKVTGKRSLGGDVREVRLRLSSDATATALSFYADTRGTKLVDVTVEGRRMPGGQNRPSSTPWKWGCHLVAPADGYDVVLRLRGDAPLPLRLLAYRADVPAAALSSPRPDTIVWTASGFGQSIGIRTIDI</sequence>
<dbReference type="PANTHER" id="PTHR12147:SF26">
    <property type="entry name" value="PEPTIDASE M28 DOMAIN-CONTAINING PROTEIN"/>
    <property type="match status" value="1"/>
</dbReference>
<evidence type="ECO:0000259" key="3">
    <source>
        <dbReference type="Pfam" id="PF04389"/>
    </source>
</evidence>
<keyword evidence="2" id="KW-0812">Transmembrane</keyword>
<dbReference type="InterPro" id="IPR007484">
    <property type="entry name" value="Peptidase_M28"/>
</dbReference>
<dbReference type="EMBL" id="CP163432">
    <property type="protein sequence ID" value="XDQ08851.1"/>
    <property type="molecule type" value="Genomic_DNA"/>
</dbReference>
<dbReference type="GO" id="GO:0008235">
    <property type="term" value="F:metalloexopeptidase activity"/>
    <property type="evidence" value="ECO:0007669"/>
    <property type="project" value="InterPro"/>
</dbReference>
<evidence type="ECO:0000313" key="4">
    <source>
        <dbReference type="EMBL" id="XDQ08851.1"/>
    </source>
</evidence>
<feature type="transmembrane region" description="Helical" evidence="2">
    <location>
        <begin position="543"/>
        <end position="564"/>
    </location>
</feature>
<evidence type="ECO:0000256" key="2">
    <source>
        <dbReference type="SAM" id="Phobius"/>
    </source>
</evidence>
<dbReference type="Pfam" id="PF04389">
    <property type="entry name" value="Peptidase_M28"/>
    <property type="match status" value="1"/>
</dbReference>
<feature type="transmembrane region" description="Helical" evidence="2">
    <location>
        <begin position="461"/>
        <end position="480"/>
    </location>
</feature>
<feature type="transmembrane region" description="Helical" evidence="2">
    <location>
        <begin position="515"/>
        <end position="536"/>
    </location>
</feature>
<dbReference type="AlphaFoldDB" id="A0AB39MRC2"/>
<feature type="region of interest" description="Disordered" evidence="1">
    <location>
        <begin position="626"/>
        <end position="646"/>
    </location>
</feature>
<reference evidence="4" key="1">
    <citation type="submission" date="2024-07" db="EMBL/GenBank/DDBJ databases">
        <authorList>
            <person name="Yu S.T."/>
        </authorList>
    </citation>
    <scope>NUCLEOTIDE SEQUENCE</scope>
    <source>
        <strain evidence="4">R11</strain>
    </source>
</reference>
<dbReference type="PANTHER" id="PTHR12147">
    <property type="entry name" value="METALLOPEPTIDASE M28 FAMILY MEMBER"/>
    <property type="match status" value="1"/>
</dbReference>
<dbReference type="InterPro" id="IPR045175">
    <property type="entry name" value="M28_fam"/>
</dbReference>
<feature type="transmembrane region" description="Helical" evidence="2">
    <location>
        <begin position="487"/>
        <end position="509"/>
    </location>
</feature>
<feature type="domain" description="Peptidase M28" evidence="3">
    <location>
        <begin position="112"/>
        <end position="299"/>
    </location>
</feature>
<gene>
    <name evidence="4" type="ORF">AB5J55_03930</name>
</gene>
<dbReference type="RefSeq" id="WP_369269299.1">
    <property type="nucleotide sequence ID" value="NZ_CP163432.1"/>
</dbReference>
<dbReference type="Gene3D" id="3.40.630.10">
    <property type="entry name" value="Zn peptidases"/>
    <property type="match status" value="1"/>
</dbReference>
<evidence type="ECO:0000256" key="1">
    <source>
        <dbReference type="SAM" id="MobiDB-lite"/>
    </source>
</evidence>
<organism evidence="4">
    <name type="scientific">Streptomyces sp. R11</name>
    <dbReference type="NCBI Taxonomy" id="3238625"/>
    <lineage>
        <taxon>Bacteria</taxon>
        <taxon>Bacillati</taxon>
        <taxon>Actinomycetota</taxon>
        <taxon>Actinomycetes</taxon>
        <taxon>Kitasatosporales</taxon>
        <taxon>Streptomycetaceae</taxon>
        <taxon>Streptomyces</taxon>
    </lineage>
</organism>
<feature type="transmembrane region" description="Helical" evidence="2">
    <location>
        <begin position="433"/>
        <end position="455"/>
    </location>
</feature>
<proteinExistence type="predicted"/>
<dbReference type="SUPFAM" id="SSF53187">
    <property type="entry name" value="Zn-dependent exopeptidases"/>
    <property type="match status" value="1"/>
</dbReference>
<feature type="transmembrane region" description="Helical" evidence="2">
    <location>
        <begin position="407"/>
        <end position="426"/>
    </location>
</feature>